<dbReference type="SUPFAM" id="SSF51735">
    <property type="entry name" value="NAD(P)-binding Rossmann-fold domains"/>
    <property type="match status" value="1"/>
</dbReference>
<gene>
    <name evidence="1" type="ORF">GCM10007416_22080</name>
</gene>
<name>A0ABQ1GQM5_9BACL</name>
<dbReference type="InterPro" id="IPR002347">
    <property type="entry name" value="SDR_fam"/>
</dbReference>
<dbReference type="Gene3D" id="3.40.50.720">
    <property type="entry name" value="NAD(P)-binding Rossmann-like Domain"/>
    <property type="match status" value="1"/>
</dbReference>
<sequence length="191" mass="21952">MLSQKKQKGYKCYVCKQPFTAKHPRYVKLCLECGNFNEQKKLAKHDLSSYIALVTGGRTKIGYHTALRLLRDGARVVVTSRFPYDALQRLIQEPDFEDWKDRIHIYGLDFRQVQRVEEFALFLGNHFPYIDIVINNAAQTVRMPEEEYRTLAVNETELKNRLSGNQLSRLASGETLVSRFGFSGSTSPDQG</sequence>
<dbReference type="PANTHER" id="PTHR43558:SF8">
    <property type="entry name" value="SHORT-CHAIN DEHYDROGENASE_REDUCTASE FAMILY PROTEIN"/>
    <property type="match status" value="1"/>
</dbReference>
<reference evidence="2" key="1">
    <citation type="journal article" date="2019" name="Int. J. Syst. Evol. Microbiol.">
        <title>The Global Catalogue of Microorganisms (GCM) 10K type strain sequencing project: providing services to taxonomists for standard genome sequencing and annotation.</title>
        <authorList>
            <consortium name="The Broad Institute Genomics Platform"/>
            <consortium name="The Broad Institute Genome Sequencing Center for Infectious Disease"/>
            <person name="Wu L."/>
            <person name="Ma J."/>
        </authorList>
    </citation>
    <scope>NUCLEOTIDE SEQUENCE [LARGE SCALE GENOMIC DNA]</scope>
    <source>
        <strain evidence="2">CGMCC 1.12404</strain>
    </source>
</reference>
<dbReference type="Proteomes" id="UP000617979">
    <property type="component" value="Unassembled WGS sequence"/>
</dbReference>
<evidence type="ECO:0000313" key="1">
    <source>
        <dbReference type="EMBL" id="GGA48501.1"/>
    </source>
</evidence>
<evidence type="ECO:0000313" key="2">
    <source>
        <dbReference type="Proteomes" id="UP000617979"/>
    </source>
</evidence>
<proteinExistence type="predicted"/>
<dbReference type="PANTHER" id="PTHR43558">
    <property type="entry name" value="REDUCTASE, PUTATIVE (AFU_ORTHOLOGUE AFUA_3G10540)-RELATED"/>
    <property type="match status" value="1"/>
</dbReference>
<dbReference type="EMBL" id="BMEX01000007">
    <property type="protein sequence ID" value="GGA48501.1"/>
    <property type="molecule type" value="Genomic_DNA"/>
</dbReference>
<dbReference type="InterPro" id="IPR053354">
    <property type="entry name" value="MGDG_epimerase"/>
</dbReference>
<comment type="caution">
    <text evidence="1">The sequence shown here is derived from an EMBL/GenBank/DDBJ whole genome shotgun (WGS) entry which is preliminary data.</text>
</comment>
<keyword evidence="2" id="KW-1185">Reference proteome</keyword>
<accession>A0ABQ1GQM5</accession>
<dbReference type="InterPro" id="IPR036291">
    <property type="entry name" value="NAD(P)-bd_dom_sf"/>
</dbReference>
<dbReference type="Pfam" id="PF00106">
    <property type="entry name" value="adh_short"/>
    <property type="match status" value="1"/>
</dbReference>
<protein>
    <recommendedName>
        <fullName evidence="3">Short chain dehydrogenase</fullName>
    </recommendedName>
</protein>
<organism evidence="1 2">
    <name type="scientific">Kroppenstedtia guangzhouensis</name>
    <dbReference type="NCBI Taxonomy" id="1274356"/>
    <lineage>
        <taxon>Bacteria</taxon>
        <taxon>Bacillati</taxon>
        <taxon>Bacillota</taxon>
        <taxon>Bacilli</taxon>
        <taxon>Bacillales</taxon>
        <taxon>Thermoactinomycetaceae</taxon>
        <taxon>Kroppenstedtia</taxon>
    </lineage>
</organism>
<evidence type="ECO:0008006" key="3">
    <source>
        <dbReference type="Google" id="ProtNLM"/>
    </source>
</evidence>
<dbReference type="CDD" id="cd05233">
    <property type="entry name" value="SDR_c"/>
    <property type="match status" value="1"/>
</dbReference>